<dbReference type="EMBL" id="JAWNFU010000003">
    <property type="protein sequence ID" value="MDY5153562.1"/>
    <property type="molecule type" value="Genomic_DNA"/>
</dbReference>
<dbReference type="Gene3D" id="3.40.50.1000">
    <property type="entry name" value="HAD superfamily/HAD-like"/>
    <property type="match status" value="1"/>
</dbReference>
<dbReference type="InterPro" id="IPR041492">
    <property type="entry name" value="HAD_2"/>
</dbReference>
<dbReference type="NCBIfam" id="TIGR01549">
    <property type="entry name" value="HAD-SF-IA-v1"/>
    <property type="match status" value="1"/>
</dbReference>
<dbReference type="Proteomes" id="UP001273799">
    <property type="component" value="Unassembled WGS sequence"/>
</dbReference>
<dbReference type="GO" id="GO:0006281">
    <property type="term" value="P:DNA repair"/>
    <property type="evidence" value="ECO:0007669"/>
    <property type="project" value="TreeGrafter"/>
</dbReference>
<dbReference type="InterPro" id="IPR023198">
    <property type="entry name" value="PGP-like_dom2"/>
</dbReference>
<dbReference type="EMBL" id="UYIO01000001">
    <property type="protein sequence ID" value="VDG75885.1"/>
    <property type="molecule type" value="Genomic_DNA"/>
</dbReference>
<dbReference type="AlphaFoldDB" id="A0A1G7DQV8"/>
<reference evidence="4" key="2">
    <citation type="submission" date="2016-10" db="EMBL/GenBank/DDBJ databases">
        <authorList>
            <person name="Varghese N."/>
        </authorList>
    </citation>
    <scope>NUCLEOTIDE SEQUENCE [LARGE SCALE GENOMIC DNA]</scope>
    <source>
        <strain evidence="4">DSM 20639</strain>
    </source>
</reference>
<reference evidence="1" key="4">
    <citation type="submission" date="2023-10" db="EMBL/GenBank/DDBJ databases">
        <title>Whole Genome based description of the genera Actinobaculum and Actinotignum reveals a complex phylogenetic relationship within the species included in the genus Actinotignum.</title>
        <authorList>
            <person name="Jensen C.S."/>
            <person name="Dargis R."/>
            <person name="Kemp M."/>
            <person name="Christensen J.J."/>
        </authorList>
    </citation>
    <scope>NUCLEOTIDE SEQUENCE</scope>
    <source>
        <strain evidence="1">Actinobaculum_suis_CCUG19206T</strain>
    </source>
</reference>
<dbReference type="PANTHER" id="PTHR43434:SF25">
    <property type="entry name" value="PHOSPHOGLYCOLATE PHOSPHATASE"/>
    <property type="match status" value="1"/>
</dbReference>
<dbReference type="Pfam" id="PF13419">
    <property type="entry name" value="HAD_2"/>
    <property type="match status" value="1"/>
</dbReference>
<dbReference type="SFLD" id="SFLDG01129">
    <property type="entry name" value="C1.5:_HAD__Beta-PGM__Phosphata"/>
    <property type="match status" value="1"/>
</dbReference>
<evidence type="ECO:0000313" key="4">
    <source>
        <dbReference type="Proteomes" id="UP000182744"/>
    </source>
</evidence>
<dbReference type="GO" id="GO:0008967">
    <property type="term" value="F:phosphoglycolate phosphatase activity"/>
    <property type="evidence" value="ECO:0007669"/>
    <property type="project" value="TreeGrafter"/>
</dbReference>
<name>A0A1G7DQV8_9ACTO</name>
<gene>
    <name evidence="3" type="primary">yqaB</name>
    <name evidence="3" type="ORF">NCTC10327_00570</name>
    <name evidence="1" type="ORF">R6G71_05805</name>
    <name evidence="2" type="ORF">SAMN05421878_11251</name>
</gene>
<accession>A0A1G7DQV8</accession>
<dbReference type="Gene3D" id="1.10.150.240">
    <property type="entry name" value="Putative phosphatase, domain 2"/>
    <property type="match status" value="1"/>
</dbReference>
<dbReference type="RefSeq" id="WP_049618960.1">
    <property type="nucleotide sequence ID" value="NZ_FNAU01000012.1"/>
</dbReference>
<dbReference type="NCBIfam" id="TIGR01509">
    <property type="entry name" value="HAD-SF-IA-v3"/>
    <property type="match status" value="1"/>
</dbReference>
<protein>
    <submittedName>
        <fullName evidence="1">HAD-IA family hydrolase</fullName>
    </submittedName>
    <submittedName>
        <fullName evidence="2">Haloacid dehalogenase superfamily, subfamily IA, variant 3 with third motif having DD or ED/haloacid dehalogenase superfamily, subfamily IA, variant 1 with third motif having Dx(3-4)D or Dx(3-4)E</fullName>
    </submittedName>
    <submittedName>
        <fullName evidence="3">Phosphatase</fullName>
        <ecNumber evidence="3">3.1.3.-</ecNumber>
    </submittedName>
</protein>
<dbReference type="SUPFAM" id="SSF56784">
    <property type="entry name" value="HAD-like"/>
    <property type="match status" value="1"/>
</dbReference>
<reference evidence="2" key="1">
    <citation type="submission" date="2016-10" db="EMBL/GenBank/DDBJ databases">
        <authorList>
            <person name="de Groot N.N."/>
        </authorList>
    </citation>
    <scope>NUCLEOTIDE SEQUENCE [LARGE SCALE GENOMIC DNA]</scope>
    <source>
        <strain evidence="2">DSM 20639</strain>
    </source>
</reference>
<dbReference type="GO" id="GO:0005829">
    <property type="term" value="C:cytosol"/>
    <property type="evidence" value="ECO:0007669"/>
    <property type="project" value="TreeGrafter"/>
</dbReference>
<reference evidence="3 5" key="3">
    <citation type="submission" date="2018-11" db="EMBL/GenBank/DDBJ databases">
        <authorList>
            <consortium name="Pathogen Informatics"/>
        </authorList>
    </citation>
    <scope>NUCLEOTIDE SEQUENCE [LARGE SCALE GENOMIC DNA]</scope>
    <source>
        <strain evidence="3 5">NCTC10327</strain>
    </source>
</reference>
<dbReference type="Proteomes" id="UP000269974">
    <property type="component" value="Unassembled WGS sequence"/>
</dbReference>
<evidence type="ECO:0000313" key="3">
    <source>
        <dbReference type="EMBL" id="VDG75885.1"/>
    </source>
</evidence>
<sequence length="204" mass="21802">MKKQHLIWDMGGTMVNTYPEVDAALKQAVQAAGHQIDVMDVAPLTRVSIRAAIAQLAEKYGMPAAVLKEAERSVKRRWQRFPAPAMPGVQALAAAVPGLNLVVTHRDRESATALLEGLGVTVDAMVCAPDGYARKPDPEMFQVILAKHGLDPATCLAVGDRPIDAVAAHRAGIEAAMIFTPGIPLDSEADYTVDTLTELLPLFA</sequence>
<evidence type="ECO:0000313" key="5">
    <source>
        <dbReference type="Proteomes" id="UP000269974"/>
    </source>
</evidence>
<dbReference type="EC" id="3.1.3.-" evidence="3"/>
<dbReference type="PANTHER" id="PTHR43434">
    <property type="entry name" value="PHOSPHOGLYCOLATE PHOSPHATASE"/>
    <property type="match status" value="1"/>
</dbReference>
<dbReference type="Proteomes" id="UP000182744">
    <property type="component" value="Unassembled WGS sequence"/>
</dbReference>
<proteinExistence type="predicted"/>
<dbReference type="EMBL" id="FNAU01000012">
    <property type="protein sequence ID" value="SDE53863.1"/>
    <property type="molecule type" value="Genomic_DNA"/>
</dbReference>
<dbReference type="InterPro" id="IPR023214">
    <property type="entry name" value="HAD_sf"/>
</dbReference>
<organism evidence="2 4">
    <name type="scientific">Actinobaculum suis</name>
    <dbReference type="NCBI Taxonomy" id="1657"/>
    <lineage>
        <taxon>Bacteria</taxon>
        <taxon>Bacillati</taxon>
        <taxon>Actinomycetota</taxon>
        <taxon>Actinomycetes</taxon>
        <taxon>Actinomycetales</taxon>
        <taxon>Actinomycetaceae</taxon>
        <taxon>Actinobaculum</taxon>
    </lineage>
</organism>
<evidence type="ECO:0000313" key="1">
    <source>
        <dbReference type="EMBL" id="MDY5153562.1"/>
    </source>
</evidence>
<dbReference type="InterPro" id="IPR036412">
    <property type="entry name" value="HAD-like_sf"/>
</dbReference>
<evidence type="ECO:0000313" key="2">
    <source>
        <dbReference type="EMBL" id="SDE53863.1"/>
    </source>
</evidence>
<keyword evidence="1" id="KW-0378">Hydrolase</keyword>
<dbReference type="InterPro" id="IPR006439">
    <property type="entry name" value="HAD-SF_hydro_IA"/>
</dbReference>
<dbReference type="SFLD" id="SFLDS00003">
    <property type="entry name" value="Haloacid_Dehalogenase"/>
    <property type="match status" value="1"/>
</dbReference>
<keyword evidence="4" id="KW-1185">Reference proteome</keyword>
<dbReference type="InterPro" id="IPR050155">
    <property type="entry name" value="HAD-like_hydrolase_sf"/>
</dbReference>